<dbReference type="Proteomes" id="UP000003828">
    <property type="component" value="Unassembled WGS sequence"/>
</dbReference>
<dbReference type="STRING" id="1077972.ARGLB_054_00860"/>
<protein>
    <submittedName>
        <fullName evidence="2">Uncharacterized protein</fullName>
    </submittedName>
</protein>
<accession>H0QMN1</accession>
<keyword evidence="3" id="KW-1185">Reference proteome</keyword>
<comment type="caution">
    <text evidence="2">The sequence shown here is derived from an EMBL/GenBank/DDBJ whole genome shotgun (WGS) entry which is preliminary data.</text>
</comment>
<evidence type="ECO:0000313" key="2">
    <source>
        <dbReference type="EMBL" id="GAB14082.1"/>
    </source>
</evidence>
<evidence type="ECO:0000313" key="3">
    <source>
        <dbReference type="Proteomes" id="UP000003828"/>
    </source>
</evidence>
<dbReference type="EMBL" id="BAEG01000054">
    <property type="protein sequence ID" value="GAB14082.1"/>
    <property type="molecule type" value="Genomic_DNA"/>
</dbReference>
<name>H0QMN1_ARTG1</name>
<feature type="compositionally biased region" description="Low complexity" evidence="1">
    <location>
        <begin position="1"/>
        <end position="23"/>
    </location>
</feature>
<dbReference type="RefSeq" id="WP_003802072.1">
    <property type="nucleotide sequence ID" value="NZ_BAEG01000054.1"/>
</dbReference>
<organism evidence="2 3">
    <name type="scientific">Arthrobacter globiformis (strain ATCC 8010 / DSM 20124 / JCM 1332 / NBRC 12137 / NCIMB 8907 / NRRL B-2979 / 168)</name>
    <dbReference type="NCBI Taxonomy" id="1077972"/>
    <lineage>
        <taxon>Bacteria</taxon>
        <taxon>Bacillati</taxon>
        <taxon>Actinomycetota</taxon>
        <taxon>Actinomycetes</taxon>
        <taxon>Micrococcales</taxon>
        <taxon>Micrococcaceae</taxon>
        <taxon>Arthrobacter</taxon>
    </lineage>
</organism>
<evidence type="ECO:0000256" key="1">
    <source>
        <dbReference type="SAM" id="MobiDB-lite"/>
    </source>
</evidence>
<feature type="region of interest" description="Disordered" evidence="1">
    <location>
        <begin position="1"/>
        <end position="33"/>
    </location>
</feature>
<dbReference type="AlphaFoldDB" id="H0QMN1"/>
<gene>
    <name evidence="2" type="ORF">ARGLB_054_00860</name>
</gene>
<sequence length="245" mass="25704">MPFNSTAAGVAAPRATRNAARPGTVRRPLDDFTRDTDRRGFEAGVRSQVEAMSARSWVRVLASAGPCMARAAAVVRSQIPAACAAGRLAENQAIPSRSGAYSTRRSVALRLWRVSMLTRWCRSRQVRTFARNRHGTSSPAGQPLAGTGAAGSRKCASNAAAPARSRSAVSSTIIRACCQETDPACSADNVNRSPVIRMPASNRSALAARSLMVRTPAISDVTAISLTVRSCGDAAGGVTAFSTWA</sequence>
<reference evidence="2 3" key="1">
    <citation type="submission" date="2011-12" db="EMBL/GenBank/DDBJ databases">
        <title>Whole genome shotgun sequence of Arthrobacter globiformis NBRC 12137.</title>
        <authorList>
            <person name="Miyazawa S."/>
            <person name="Hosoyama A."/>
            <person name="Tsuchikane K."/>
            <person name="Katsumata H."/>
            <person name="Yamazaki S."/>
            <person name="Fujita N."/>
        </authorList>
    </citation>
    <scope>NUCLEOTIDE SEQUENCE [LARGE SCALE GENOMIC DNA]</scope>
    <source>
        <strain evidence="2 3">NBRC 12137</strain>
    </source>
</reference>
<proteinExistence type="predicted"/>